<dbReference type="Gene3D" id="2.10.80.10">
    <property type="entry name" value="Lipase, subunit A"/>
    <property type="match status" value="1"/>
</dbReference>
<keyword evidence="2" id="KW-1185">Reference proteome</keyword>
<proteinExistence type="predicted"/>
<evidence type="ECO:0008006" key="3">
    <source>
        <dbReference type="Google" id="ProtNLM"/>
    </source>
</evidence>
<dbReference type="Proteomes" id="UP000749559">
    <property type="component" value="Unassembled WGS sequence"/>
</dbReference>
<gene>
    <name evidence="1" type="ORF">OFUS_LOCUS24767</name>
</gene>
<feature type="non-terminal residue" evidence="1">
    <location>
        <position position="1"/>
    </location>
</feature>
<evidence type="ECO:0000313" key="2">
    <source>
        <dbReference type="Proteomes" id="UP000749559"/>
    </source>
</evidence>
<name>A0A8S4Q4U7_OWEFU</name>
<comment type="caution">
    <text evidence="1">The sequence shown here is derived from an EMBL/GenBank/DDBJ whole genome shotgun (WGS) entry which is preliminary data.</text>
</comment>
<evidence type="ECO:0000313" key="1">
    <source>
        <dbReference type="EMBL" id="CAH1800932.1"/>
    </source>
</evidence>
<dbReference type="OrthoDB" id="6428169at2759"/>
<protein>
    <recommendedName>
        <fullName evidence="3">Prokineticin domain-containing protein</fullName>
    </recommendedName>
</protein>
<organism evidence="1 2">
    <name type="scientific">Owenia fusiformis</name>
    <name type="common">Polychaete worm</name>
    <dbReference type="NCBI Taxonomy" id="6347"/>
    <lineage>
        <taxon>Eukaryota</taxon>
        <taxon>Metazoa</taxon>
        <taxon>Spiralia</taxon>
        <taxon>Lophotrochozoa</taxon>
        <taxon>Annelida</taxon>
        <taxon>Polychaeta</taxon>
        <taxon>Sedentaria</taxon>
        <taxon>Canalipalpata</taxon>
        <taxon>Sabellida</taxon>
        <taxon>Oweniida</taxon>
        <taxon>Oweniidae</taxon>
        <taxon>Owenia</taxon>
    </lineage>
</organism>
<dbReference type="EMBL" id="CAIIXF020000012">
    <property type="protein sequence ID" value="CAH1800932.1"/>
    <property type="molecule type" value="Genomic_DNA"/>
</dbReference>
<sequence>TYTFIFDCLHFLCLYLHFIFEHSLLEANIFRMNGSVVFGCILVVLVAVSAKDCDVGTDCGDVAGLCCVSRQRPRGKRSADETSTGTCQPMGVEGADCLVRNNDEDYKSTAVYVNCPCAEGMTCKGIGVFDMPLGEQGKCRKT</sequence>
<reference evidence="1" key="1">
    <citation type="submission" date="2022-03" db="EMBL/GenBank/DDBJ databases">
        <authorList>
            <person name="Martin C."/>
        </authorList>
    </citation>
    <scope>NUCLEOTIDE SEQUENCE</scope>
</reference>
<accession>A0A8S4Q4U7</accession>
<dbReference type="AlphaFoldDB" id="A0A8S4Q4U7"/>